<keyword evidence="3" id="KW-1185">Reference proteome</keyword>
<dbReference type="RefSeq" id="WP_090746204.1">
    <property type="nucleotide sequence ID" value="NZ_CZQA01000001.1"/>
</dbReference>
<dbReference type="InterPro" id="IPR029063">
    <property type="entry name" value="SAM-dependent_MTases_sf"/>
</dbReference>
<dbReference type="STRING" id="1742972.COMA1_11637"/>
<dbReference type="AlphaFoldDB" id="A0A0S4L9E3"/>
<proteinExistence type="predicted"/>
<dbReference type="PANTHER" id="PTHR34203">
    <property type="entry name" value="METHYLTRANSFERASE, FKBM FAMILY PROTEIN"/>
    <property type="match status" value="1"/>
</dbReference>
<dbReference type="PANTHER" id="PTHR34203:SF15">
    <property type="entry name" value="SLL1173 PROTEIN"/>
    <property type="match status" value="1"/>
</dbReference>
<feature type="domain" description="Methyltransferase FkbM" evidence="1">
    <location>
        <begin position="52"/>
        <end position="217"/>
    </location>
</feature>
<accession>A0A0S4L9E3</accession>
<evidence type="ECO:0000259" key="1">
    <source>
        <dbReference type="Pfam" id="PF05050"/>
    </source>
</evidence>
<organism evidence="2 3">
    <name type="scientific">Candidatus Nitrospira nitrosa</name>
    <dbReference type="NCBI Taxonomy" id="1742972"/>
    <lineage>
        <taxon>Bacteria</taxon>
        <taxon>Pseudomonadati</taxon>
        <taxon>Nitrospirota</taxon>
        <taxon>Nitrospiria</taxon>
        <taxon>Nitrospirales</taxon>
        <taxon>Nitrospiraceae</taxon>
        <taxon>Nitrospira</taxon>
    </lineage>
</organism>
<dbReference type="InterPro" id="IPR052514">
    <property type="entry name" value="SAM-dependent_MTase"/>
</dbReference>
<protein>
    <recommendedName>
        <fullName evidence="1">Methyltransferase FkbM domain-containing protein</fullName>
    </recommendedName>
</protein>
<evidence type="ECO:0000313" key="2">
    <source>
        <dbReference type="EMBL" id="CUS34321.1"/>
    </source>
</evidence>
<dbReference type="NCBIfam" id="TIGR01444">
    <property type="entry name" value="fkbM_fam"/>
    <property type="match status" value="1"/>
</dbReference>
<name>A0A0S4L9E3_9BACT</name>
<dbReference type="SUPFAM" id="SSF53335">
    <property type="entry name" value="S-adenosyl-L-methionine-dependent methyltransferases"/>
    <property type="match status" value="1"/>
</dbReference>
<dbReference type="OrthoDB" id="7016221at2"/>
<evidence type="ECO:0000313" key="3">
    <source>
        <dbReference type="Proteomes" id="UP000199032"/>
    </source>
</evidence>
<dbReference type="Pfam" id="PF05050">
    <property type="entry name" value="Methyltransf_21"/>
    <property type="match status" value="1"/>
</dbReference>
<dbReference type="EMBL" id="CZQA01000001">
    <property type="protein sequence ID" value="CUS34321.1"/>
    <property type="molecule type" value="Genomic_DNA"/>
</dbReference>
<gene>
    <name evidence="2" type="ORF">COMA1_11637</name>
</gene>
<dbReference type="Gene3D" id="3.40.50.150">
    <property type="entry name" value="Vaccinia Virus protein VP39"/>
    <property type="match status" value="1"/>
</dbReference>
<dbReference type="Proteomes" id="UP000199032">
    <property type="component" value="Unassembled WGS sequence"/>
</dbReference>
<sequence>MNTLLIRARSVARKLGILSQLKAVHSVFHRGYEEYFDTALLTHIQPGDVVWDIGANLGLYTEKFLEKVGSGGAVVAFEPVSDCFDVLRSKFTGKTNVTLEPLALSSSNGIGTMKLAADPLGATHQLVDQAHPSSEEAAQVTIVTADSYAARSRTVPDVIKIDVEGFEYEVFKGMKALLTEPKLRGLFCEMHFALLESRGQMFAPVEIERLLTRAGFEVTYTDSSHIQAIRST</sequence>
<reference evidence="2 3" key="1">
    <citation type="submission" date="2015-10" db="EMBL/GenBank/DDBJ databases">
        <authorList>
            <person name="Gilbert D.G."/>
        </authorList>
    </citation>
    <scope>NUCLEOTIDE SEQUENCE [LARGE SCALE GENOMIC DNA]</scope>
    <source>
        <strain evidence="2">COMA1</strain>
    </source>
</reference>
<dbReference type="InterPro" id="IPR006342">
    <property type="entry name" value="FkbM_mtfrase"/>
</dbReference>